<evidence type="ECO:0000313" key="16">
    <source>
        <dbReference type="Proteomes" id="UP001055439"/>
    </source>
</evidence>
<dbReference type="Pfam" id="PF01764">
    <property type="entry name" value="Lipase_3"/>
    <property type="match status" value="1"/>
</dbReference>
<dbReference type="SUPFAM" id="SSF56112">
    <property type="entry name" value="Protein kinase-like (PK-like)"/>
    <property type="match status" value="1"/>
</dbReference>
<dbReference type="Proteomes" id="UP001055439">
    <property type="component" value="Chromosome 3"/>
</dbReference>
<dbReference type="Pfam" id="PF00560">
    <property type="entry name" value="LRR_1"/>
    <property type="match status" value="1"/>
</dbReference>
<keyword evidence="4 13" id="KW-0812">Transmembrane</keyword>
<evidence type="ECO:0000256" key="7">
    <source>
        <dbReference type="ARBA" id="ARBA00022741"/>
    </source>
</evidence>
<evidence type="ECO:0000256" key="9">
    <source>
        <dbReference type="ARBA" id="ARBA00022989"/>
    </source>
</evidence>
<dbReference type="InterPro" id="IPR029058">
    <property type="entry name" value="AB_hydrolase_fold"/>
</dbReference>
<dbReference type="InterPro" id="IPR013210">
    <property type="entry name" value="LRR_N_plant-typ"/>
</dbReference>
<dbReference type="Pfam" id="PF08263">
    <property type="entry name" value="LRRNT_2"/>
    <property type="match status" value="1"/>
</dbReference>
<reference evidence="15" key="1">
    <citation type="submission" date="2022-05" db="EMBL/GenBank/DDBJ databases">
        <title>The Musa troglodytarum L. genome provides insights into the mechanism of non-climacteric behaviour and enrichment of carotenoids.</title>
        <authorList>
            <person name="Wang J."/>
        </authorList>
    </citation>
    <scope>NUCLEOTIDE SEQUENCE</scope>
    <source>
        <tissue evidence="15">Leaf</tissue>
    </source>
</reference>
<dbReference type="InterPro" id="IPR050994">
    <property type="entry name" value="At_inactive_RLKs"/>
</dbReference>
<dbReference type="OrthoDB" id="652551at2759"/>
<keyword evidence="7 11" id="KW-0547">Nucleotide-binding</keyword>
<keyword evidence="16" id="KW-1185">Reference proteome</keyword>
<dbReference type="InterPro" id="IPR002921">
    <property type="entry name" value="Fungal_lipase-type"/>
</dbReference>
<sequence>MVVSCGIECVFCLGCTRWACRRCGYVGADDSAAWPPATPDEFAPVPRACRAVLAAYEDDLARPRWAPARPGGYRMDPAAVVKRASYADTRGRCPPYLLYVDRAAREVVLAVRGLNLGRDADYRLLLDNPPGSQPFDGGYVHLGLLKAAAWLLNREADTLSHLLRDCGPEYGLVLVGHSLGAGVAALMAMVMVNHLDRFGEIPRSRVRCYAISPARCMSLNLAVKYADVIHSVVLQVMLKGNVMTTPPARQQMEGRGSLQEEHNDALERASSLHLPRPASTCENCDDMSSCGDPASSRTMNWDELVEKLFDGDEPPGVLSDEDDSLGSSAKLSLPTDDISFCCFLAAYLGEIKHIAEGSGIQWRDTVSPATGFMASPPASLAFSAVVALLLLVSSVPGGAPDLAADAAALLALRGAVGRSVLPWNASNSPCSWQGVGCGSGRVTALHLPGVGLIGSIPAATVGNLSALRVLSLRYNALSGALPPDLSAVSELRKLYLQENRFSGEIPAALGSLVNLVRLNLAGNQLSGGIPPELNNLARLRTLYLERNQLVGEIPSFDLRNLSQFNVSFNQLSGSIPSSLQGFPASAFLATALCGGPLGPCPGEVAPSPPAQGPAGGSSGGGAGSDEKNLSGGAIAGIAVGSVAFVLILLILSVLLCRRCGKSKTRSLVAVEARGNEPEPAAAAAEREKGSGEGGSGNGQLAKPAAGEKKLVFFVGGGAPRFDLEDLLRASAEVLGKGTFGTAYKAVLEMGTTVAVKRLRDVAFTETEFREKVELIGAMNHPNLVPLRAYYYSKDEKLLVYDYLPLGSLSALLHGNRASTRTPLDWETRTGMALAAARGIEYIHSTSPSAAHGNIKSSNILLAATREARVSDHGLALLAGPQPSPARAAGYRAPEVTDTRRVSQKADVYSFGVLLLELLTGKSPEQALSNDDDGGGGVYLPRWVQSVVQEERTAEVFDVELLRQQDAEEAMVRLLQLAVDCAAQHPDKRPSMAEVVARIQEIRSSSNSGDGRSSRRPDAIAES</sequence>
<protein>
    <submittedName>
        <fullName evidence="15">Leucine rich repeat N-terminal domain</fullName>
    </submittedName>
</protein>
<dbReference type="InterPro" id="IPR017441">
    <property type="entry name" value="Protein_kinase_ATP_BS"/>
</dbReference>
<evidence type="ECO:0000256" key="2">
    <source>
        <dbReference type="ARBA" id="ARBA00022553"/>
    </source>
</evidence>
<evidence type="ECO:0000256" key="6">
    <source>
        <dbReference type="ARBA" id="ARBA00022737"/>
    </source>
</evidence>
<feature type="compositionally biased region" description="Gly residues" evidence="12">
    <location>
        <begin position="613"/>
        <end position="623"/>
    </location>
</feature>
<comment type="subcellular location">
    <subcellularLocation>
        <location evidence="1">Cell membrane</location>
        <topology evidence="1">Single-pass membrane protein</topology>
    </subcellularLocation>
</comment>
<dbReference type="Gene3D" id="3.80.10.10">
    <property type="entry name" value="Ribonuclease Inhibitor"/>
    <property type="match status" value="2"/>
</dbReference>
<dbReference type="FunFam" id="1.10.510.10:FF:000095">
    <property type="entry name" value="protein STRUBBELIG-RECEPTOR FAMILY 8"/>
    <property type="match status" value="1"/>
</dbReference>
<dbReference type="AlphaFoldDB" id="A0A9E7FCK1"/>
<keyword evidence="10 13" id="KW-0472">Membrane</keyword>
<dbReference type="Gene3D" id="3.30.200.20">
    <property type="entry name" value="Phosphorylase Kinase, domain 1"/>
    <property type="match status" value="1"/>
</dbReference>
<evidence type="ECO:0000256" key="5">
    <source>
        <dbReference type="ARBA" id="ARBA00022729"/>
    </source>
</evidence>
<dbReference type="Pfam" id="PF13855">
    <property type="entry name" value="LRR_8"/>
    <property type="match status" value="1"/>
</dbReference>
<evidence type="ECO:0000256" key="3">
    <source>
        <dbReference type="ARBA" id="ARBA00022614"/>
    </source>
</evidence>
<feature type="region of interest" description="Disordered" evidence="12">
    <location>
        <begin position="603"/>
        <end position="624"/>
    </location>
</feature>
<dbReference type="EMBL" id="CP097505">
    <property type="protein sequence ID" value="URD93829.1"/>
    <property type="molecule type" value="Genomic_DNA"/>
</dbReference>
<accession>A0A9E7FCK1</accession>
<dbReference type="SUPFAM" id="SSF52058">
    <property type="entry name" value="L domain-like"/>
    <property type="match status" value="1"/>
</dbReference>
<dbReference type="FunFam" id="3.30.200.20:FF:000307">
    <property type="entry name" value="pollen receptor-like kinase 1"/>
    <property type="match status" value="1"/>
</dbReference>
<dbReference type="GO" id="GO:0005886">
    <property type="term" value="C:plasma membrane"/>
    <property type="evidence" value="ECO:0007669"/>
    <property type="project" value="UniProtKB-SubCell"/>
</dbReference>
<dbReference type="InterPro" id="IPR001245">
    <property type="entry name" value="Ser-Thr/Tyr_kinase_cat_dom"/>
</dbReference>
<dbReference type="CDD" id="cd14066">
    <property type="entry name" value="STKc_IRAK"/>
    <property type="match status" value="1"/>
</dbReference>
<dbReference type="SMART" id="SM00369">
    <property type="entry name" value="LRR_TYP"/>
    <property type="match status" value="3"/>
</dbReference>
<dbReference type="PROSITE" id="PS00107">
    <property type="entry name" value="PROTEIN_KINASE_ATP"/>
    <property type="match status" value="1"/>
</dbReference>
<evidence type="ECO:0000256" key="1">
    <source>
        <dbReference type="ARBA" id="ARBA00004162"/>
    </source>
</evidence>
<dbReference type="PANTHER" id="PTHR48010:SF7">
    <property type="entry name" value="OS09G0400500 PROTEIN"/>
    <property type="match status" value="1"/>
</dbReference>
<dbReference type="Gene3D" id="3.40.50.1820">
    <property type="entry name" value="alpha/beta hydrolase"/>
    <property type="match status" value="1"/>
</dbReference>
<dbReference type="SUPFAM" id="SSF53474">
    <property type="entry name" value="alpha/beta-Hydrolases"/>
    <property type="match status" value="1"/>
</dbReference>
<keyword evidence="3" id="KW-0433">Leucine-rich repeat</keyword>
<proteinExistence type="predicted"/>
<feature type="domain" description="Protein kinase" evidence="14">
    <location>
        <begin position="728"/>
        <end position="1002"/>
    </location>
</feature>
<dbReference type="InterPro" id="IPR003591">
    <property type="entry name" value="Leu-rich_rpt_typical-subtyp"/>
</dbReference>
<dbReference type="Pfam" id="PF07714">
    <property type="entry name" value="PK_Tyr_Ser-Thr"/>
    <property type="match status" value="1"/>
</dbReference>
<dbReference type="FunFam" id="3.80.10.10:FF:000234">
    <property type="entry name" value="Probable inactive receptor kinase RLK902"/>
    <property type="match status" value="1"/>
</dbReference>
<dbReference type="PROSITE" id="PS50011">
    <property type="entry name" value="PROTEIN_KINASE_DOM"/>
    <property type="match status" value="1"/>
</dbReference>
<evidence type="ECO:0000256" key="4">
    <source>
        <dbReference type="ARBA" id="ARBA00022692"/>
    </source>
</evidence>
<keyword evidence="2" id="KW-0597">Phosphoprotein</keyword>
<evidence type="ECO:0000256" key="11">
    <source>
        <dbReference type="PROSITE-ProRule" id="PRU10141"/>
    </source>
</evidence>
<organism evidence="15 16">
    <name type="scientific">Musa troglodytarum</name>
    <name type="common">fe'i banana</name>
    <dbReference type="NCBI Taxonomy" id="320322"/>
    <lineage>
        <taxon>Eukaryota</taxon>
        <taxon>Viridiplantae</taxon>
        <taxon>Streptophyta</taxon>
        <taxon>Embryophyta</taxon>
        <taxon>Tracheophyta</taxon>
        <taxon>Spermatophyta</taxon>
        <taxon>Magnoliopsida</taxon>
        <taxon>Liliopsida</taxon>
        <taxon>Zingiberales</taxon>
        <taxon>Musaceae</taxon>
        <taxon>Musa</taxon>
    </lineage>
</organism>
<dbReference type="GO" id="GO:0016042">
    <property type="term" value="P:lipid catabolic process"/>
    <property type="evidence" value="ECO:0007669"/>
    <property type="project" value="InterPro"/>
</dbReference>
<evidence type="ECO:0000256" key="10">
    <source>
        <dbReference type="ARBA" id="ARBA00023136"/>
    </source>
</evidence>
<dbReference type="InterPro" id="IPR011009">
    <property type="entry name" value="Kinase-like_dom_sf"/>
</dbReference>
<gene>
    <name evidence="15" type="ORF">MUK42_00407</name>
</gene>
<feature type="transmembrane region" description="Helical" evidence="13">
    <location>
        <begin position="633"/>
        <end position="656"/>
    </location>
</feature>
<dbReference type="CDD" id="cd00519">
    <property type="entry name" value="Lipase_3"/>
    <property type="match status" value="1"/>
</dbReference>
<feature type="binding site" evidence="11">
    <location>
        <position position="756"/>
    </location>
    <ligand>
        <name>ATP</name>
        <dbReference type="ChEBI" id="CHEBI:30616"/>
    </ligand>
</feature>
<evidence type="ECO:0000256" key="8">
    <source>
        <dbReference type="ARBA" id="ARBA00022840"/>
    </source>
</evidence>
<keyword evidence="6" id="KW-0677">Repeat</keyword>
<feature type="compositionally biased region" description="Basic and acidic residues" evidence="12">
    <location>
        <begin position="1011"/>
        <end position="1022"/>
    </location>
</feature>
<dbReference type="InterPro" id="IPR000719">
    <property type="entry name" value="Prot_kinase_dom"/>
</dbReference>
<dbReference type="Pfam" id="PF03893">
    <property type="entry name" value="Lipase3_N"/>
    <property type="match status" value="1"/>
</dbReference>
<keyword evidence="8 11" id="KW-0067">ATP-binding</keyword>
<dbReference type="InterPro" id="IPR005592">
    <property type="entry name" value="Mono/diacylglycerol_lipase_N"/>
</dbReference>
<dbReference type="GO" id="GO:0005524">
    <property type="term" value="F:ATP binding"/>
    <property type="evidence" value="ECO:0007669"/>
    <property type="project" value="UniProtKB-UniRule"/>
</dbReference>
<evidence type="ECO:0000313" key="15">
    <source>
        <dbReference type="EMBL" id="URD93829.1"/>
    </source>
</evidence>
<name>A0A9E7FCK1_9LILI</name>
<dbReference type="PANTHER" id="PTHR48010">
    <property type="entry name" value="OS05G0588300 PROTEIN"/>
    <property type="match status" value="1"/>
</dbReference>
<dbReference type="InterPro" id="IPR032675">
    <property type="entry name" value="LRR_dom_sf"/>
</dbReference>
<dbReference type="GO" id="GO:0004672">
    <property type="term" value="F:protein kinase activity"/>
    <property type="evidence" value="ECO:0007669"/>
    <property type="project" value="InterPro"/>
</dbReference>
<dbReference type="Gene3D" id="1.10.510.10">
    <property type="entry name" value="Transferase(Phosphotransferase) domain 1"/>
    <property type="match status" value="1"/>
</dbReference>
<keyword evidence="9 13" id="KW-1133">Transmembrane helix</keyword>
<keyword evidence="5" id="KW-0732">Signal</keyword>
<evidence type="ECO:0000256" key="12">
    <source>
        <dbReference type="SAM" id="MobiDB-lite"/>
    </source>
</evidence>
<evidence type="ECO:0000256" key="13">
    <source>
        <dbReference type="SAM" id="Phobius"/>
    </source>
</evidence>
<dbReference type="InterPro" id="IPR001611">
    <property type="entry name" value="Leu-rich_rpt"/>
</dbReference>
<evidence type="ECO:0000259" key="14">
    <source>
        <dbReference type="PROSITE" id="PS50011"/>
    </source>
</evidence>
<feature type="region of interest" description="Disordered" evidence="12">
    <location>
        <begin position="1001"/>
        <end position="1022"/>
    </location>
</feature>
<feature type="region of interest" description="Disordered" evidence="12">
    <location>
        <begin position="672"/>
        <end position="700"/>
    </location>
</feature>